<dbReference type="PROSITE" id="PS00455">
    <property type="entry name" value="AMP_BINDING"/>
    <property type="match status" value="1"/>
</dbReference>
<dbReference type="Pfam" id="PF00975">
    <property type="entry name" value="Thioesterase"/>
    <property type="match status" value="1"/>
</dbReference>
<dbReference type="Gene3D" id="3.30.559.30">
    <property type="entry name" value="Nonribosomal peptide synthetase, condensation domain"/>
    <property type="match status" value="2"/>
</dbReference>
<evidence type="ECO:0000256" key="3">
    <source>
        <dbReference type="ARBA" id="ARBA00022553"/>
    </source>
</evidence>
<dbReference type="SUPFAM" id="SSF52777">
    <property type="entry name" value="CoA-dependent acyltransferases"/>
    <property type="match status" value="4"/>
</dbReference>
<dbReference type="CDD" id="cd17649">
    <property type="entry name" value="A_NRPS_PvdJ-like"/>
    <property type="match status" value="1"/>
</dbReference>
<dbReference type="InterPro" id="IPR009081">
    <property type="entry name" value="PP-bd_ACP"/>
</dbReference>
<accession>A0ABR7S0U7</accession>
<evidence type="ECO:0000256" key="2">
    <source>
        <dbReference type="ARBA" id="ARBA00022450"/>
    </source>
</evidence>
<dbReference type="InterPro" id="IPR020802">
    <property type="entry name" value="TesA-like"/>
</dbReference>
<dbReference type="PROSITE" id="PS50075">
    <property type="entry name" value="CARRIER"/>
    <property type="match status" value="1"/>
</dbReference>
<dbReference type="Pfam" id="PF00501">
    <property type="entry name" value="AMP-binding"/>
    <property type="match status" value="1"/>
</dbReference>
<evidence type="ECO:0000313" key="6">
    <source>
        <dbReference type="Proteomes" id="UP000744555"/>
    </source>
</evidence>
<dbReference type="Gene3D" id="3.40.50.1820">
    <property type="entry name" value="alpha/beta hydrolase"/>
    <property type="match status" value="1"/>
</dbReference>
<dbReference type="SUPFAM" id="SSF47336">
    <property type="entry name" value="ACP-like"/>
    <property type="match status" value="1"/>
</dbReference>
<dbReference type="PROSITE" id="PS00012">
    <property type="entry name" value="PHOSPHOPANTETHEINE"/>
    <property type="match status" value="1"/>
</dbReference>
<organism evidence="5 6">
    <name type="scientific">Aquipseudomonas alcaligenes</name>
    <name type="common">Pseudomonas alcaligenes</name>
    <dbReference type="NCBI Taxonomy" id="43263"/>
    <lineage>
        <taxon>Bacteria</taxon>
        <taxon>Pseudomonadati</taxon>
        <taxon>Pseudomonadota</taxon>
        <taxon>Gammaproteobacteria</taxon>
        <taxon>Pseudomonadales</taxon>
        <taxon>Pseudomonadaceae</taxon>
        <taxon>Aquipseudomonas</taxon>
    </lineage>
</organism>
<dbReference type="InterPro" id="IPR045851">
    <property type="entry name" value="AMP-bd_C_sf"/>
</dbReference>
<dbReference type="Gene3D" id="3.40.50.980">
    <property type="match status" value="2"/>
</dbReference>
<dbReference type="InterPro" id="IPR001031">
    <property type="entry name" value="Thioesterase"/>
</dbReference>
<dbReference type="Gene3D" id="3.30.300.30">
    <property type="match status" value="1"/>
</dbReference>
<evidence type="ECO:0000313" key="5">
    <source>
        <dbReference type="EMBL" id="MBC9250734.1"/>
    </source>
</evidence>
<dbReference type="InterPro" id="IPR000873">
    <property type="entry name" value="AMP-dep_synth/lig_dom"/>
</dbReference>
<keyword evidence="2" id="KW-0596">Phosphopantetheine</keyword>
<dbReference type="NCBIfam" id="TIGR01720">
    <property type="entry name" value="NRPS-para261"/>
    <property type="match status" value="1"/>
</dbReference>
<dbReference type="InterPro" id="IPR029058">
    <property type="entry name" value="AB_hydrolase_fold"/>
</dbReference>
<gene>
    <name evidence="5" type="ORF">A9179_10645</name>
</gene>
<dbReference type="SMART" id="SM00823">
    <property type="entry name" value="PKS_PP"/>
    <property type="match status" value="1"/>
</dbReference>
<dbReference type="Pfam" id="PF00550">
    <property type="entry name" value="PP-binding"/>
    <property type="match status" value="1"/>
</dbReference>
<proteinExistence type="predicted"/>
<dbReference type="Gene3D" id="3.30.559.10">
    <property type="entry name" value="Chloramphenicol acetyltransferase-like domain"/>
    <property type="match status" value="2"/>
</dbReference>
<dbReference type="PANTHER" id="PTHR45398">
    <property type="match status" value="1"/>
</dbReference>
<dbReference type="Gene3D" id="2.30.38.10">
    <property type="entry name" value="Luciferase, Domain 3"/>
    <property type="match status" value="1"/>
</dbReference>
<dbReference type="InterPro" id="IPR001242">
    <property type="entry name" value="Condensation_dom"/>
</dbReference>
<dbReference type="InterPro" id="IPR023213">
    <property type="entry name" value="CAT-like_dom_sf"/>
</dbReference>
<dbReference type="SUPFAM" id="SSF56801">
    <property type="entry name" value="Acetyl-CoA synthetase-like"/>
    <property type="match status" value="1"/>
</dbReference>
<dbReference type="InterPro" id="IPR006162">
    <property type="entry name" value="Ppantetheine_attach_site"/>
</dbReference>
<comment type="cofactor">
    <cofactor evidence="1">
        <name>pantetheine 4'-phosphate</name>
        <dbReference type="ChEBI" id="CHEBI:47942"/>
    </cofactor>
</comment>
<evidence type="ECO:0000259" key="4">
    <source>
        <dbReference type="PROSITE" id="PS50075"/>
    </source>
</evidence>
<keyword evidence="3" id="KW-0597">Phosphoprotein</keyword>
<dbReference type="SUPFAM" id="SSF53474">
    <property type="entry name" value="alpha/beta-Hydrolases"/>
    <property type="match status" value="1"/>
</dbReference>
<protein>
    <recommendedName>
        <fullName evidence="4">Carrier domain-containing protein</fullName>
    </recommendedName>
</protein>
<dbReference type="InterPro" id="IPR020845">
    <property type="entry name" value="AMP-binding_CS"/>
</dbReference>
<keyword evidence="6" id="KW-1185">Reference proteome</keyword>
<dbReference type="InterPro" id="IPR025110">
    <property type="entry name" value="AMP-bd_C"/>
</dbReference>
<feature type="domain" description="Carrier" evidence="4">
    <location>
        <begin position="1031"/>
        <end position="1105"/>
    </location>
</feature>
<dbReference type="InterPro" id="IPR020806">
    <property type="entry name" value="PKS_PP-bd"/>
</dbReference>
<dbReference type="Pfam" id="PF00668">
    <property type="entry name" value="Condensation"/>
    <property type="match status" value="2"/>
</dbReference>
<dbReference type="Gene3D" id="1.10.1200.10">
    <property type="entry name" value="ACP-like"/>
    <property type="match status" value="1"/>
</dbReference>
<reference evidence="5 6" key="1">
    <citation type="submission" date="2016-06" db="EMBL/GenBank/DDBJ databases">
        <authorList>
            <person name="Ramos C."/>
            <person name="Pintado A."/>
            <person name="Crespo-Gomez J.I."/>
        </authorList>
    </citation>
    <scope>NUCLEOTIDE SEQUENCE [LARGE SCALE GENOMIC DNA]</scope>
    <source>
        <strain evidence="5 6">AVO110</strain>
    </source>
</reference>
<dbReference type="NCBIfam" id="TIGR01733">
    <property type="entry name" value="AA-adenyl-dom"/>
    <property type="match status" value="1"/>
</dbReference>
<dbReference type="CDD" id="cd19531">
    <property type="entry name" value="LCL_NRPS-like"/>
    <property type="match status" value="1"/>
</dbReference>
<dbReference type="SMART" id="SM00824">
    <property type="entry name" value="PKS_TE"/>
    <property type="match status" value="1"/>
</dbReference>
<dbReference type="Proteomes" id="UP000744555">
    <property type="component" value="Unassembled WGS sequence"/>
</dbReference>
<dbReference type="InterPro" id="IPR010060">
    <property type="entry name" value="NRPS_synth"/>
</dbReference>
<dbReference type="Pfam" id="PF13193">
    <property type="entry name" value="AMP-binding_C"/>
    <property type="match status" value="1"/>
</dbReference>
<sequence length="1820" mass="200693">MTAPIDKAALARRFLALGAPEQKRFLELLATKGIRFDRLPLVPAPRGEHLSASHAQQRLWLVAQMEPDSSAYHMVGAFALEGELDRTALLAALELIVERHEALRTRFYEHAGQLCQCIDPPGPLALEERDLRGEPEQVQVLADTHAARAFDLGLGPLLRVQLLRLDEQRWRLQIVCHHIVSDGWSIGVFAEELGRAYAALRLGQAPQLAELPIQYADYAQWQRAWLEAGERERQLGYWRERLGSEQPVLALPYKLDASGQRHAERQAIEVSPALAECLRQLAQGEGATLFMLLLAAFQLLLARYSNQRDIRVGVPVANRQRAETAPLVGFFVNTQVLRAEFDAGMSFRQLLAEVRRHALDAQDQQDLPFDQLVEALAPERSLGQTPLFQVLFNHQKRDLGALQLPGLRLQPLAQGVPHALFDLALDSLEDSAGRLRLTLTWARERLDNAQMQQMTAHLLGLLEQVSAMPDQPLVRLQLLDAVDQARLAEWNTPRQGFDAARLLPELIAEQARLRPEAIALVHGGERISFSELEARANRLAQLLVAQGVRPEARVGVSLERGNAMIIAMLAVLKSGGAFVPLDPDYPRERLAYMAEDSGLKWLITSSDLAERLPLGEGVEPLYLDQLDLSAVEASAPAVQLHPLNLAYLIYTSGSTGQPKGVAVNHLGLSMHVQTIGQRYGMTPDDVELHFASISFDGALERWTVPLAFGSRLVIRDQELWSAEKTCQVIAAEGVTISCLPPSYAQQLLDWVESQGLKLPVRSWTLGGEAFTRETYERLQRVLEPKRIINGYGPTETVVTPLIWEAYPGDSFEAAYAPIGNPVGPRSLYVLDAELNLLPIGVAGELYIGGEVGLARGYFQRPELTAECFLPDPFGAAGERMYRTGDLVRWREDGTLDYLGRVDHQVKIRGFRIELGEIESQLLALDGVQETAVIARETPSGKQLVGYVVAKHPSPSGRGGGGEGAPELHDASLTPALSQRERELRADLAKVLPDYMVPAQIIALAKLPLTPAGKLDRIALPEPIWQSQSYEAPQTDNERILAAIWAEVLGVERVGRQDHFFELGGDSIVALQVVSRVRQQGLQLAPRELFQFPRLAELAKIARLAGAEEVQGPVTGELPLAPIQAHFFAMDQANPAHWNQALNLELLRPLDPQLLEQALQALVAHHDGLRLRFSQEQGAWRQRYAEVDAGQPLLWLREADSAAEAEAFCQQAQQNLDLAAGPVLRALYLKQAGQTDRLLLAVHHLVVDGVSWRILLEDILAAYRQLEAGHAVRLPGKSQPYKGWSEALHSWASSEAAQTELDAWCSRLSGPALALPRELDGATATHGDKREVRLALDAHETRRLLQAPAQLGVRIDALLLTALTRALCRWSGQPGLRVNLEGHGREALAGELDLSRTVGWFTSLYPLQLPQLDAAAEQLQQVQQRLQQVEHGGQGYGVLRWLGSAAAQAALRAVPDAEVIFNYLGQYQTGAAVDWFRPAAGGGAAVAASNPLAARLAVNGQVFEGQLQLSWEYAANQYRPETIEALAADYRRELLGLLELARGQAVQGPSPLLRLTRQEAPAAPVFCPHPVTGRVTGYQPLAARLDGVREVFGLQCRSFLDPSWRDASQGEMADAYLDALLKQQPQGPYRLVGWSLGGSLALELAARLEARGHEVAFLGLLDCYVPGTEIAGDDARHPQARAKLVEHLQLLAPELSATAWDGLFERLLQLEPLDWPQAASAWFAGQGLDSMTRQSLEELLFAWAVEQHMRRLCADYALPRVKVRPHCWWAAQPDGRAALLESGLEQVQGRAAAHRLVDTDHQGIVRHPQVLQELTEQLQCS</sequence>
<dbReference type="EMBL" id="LZEU01000001">
    <property type="protein sequence ID" value="MBC9250734.1"/>
    <property type="molecule type" value="Genomic_DNA"/>
</dbReference>
<dbReference type="InterPro" id="IPR010071">
    <property type="entry name" value="AA_adenyl_dom"/>
</dbReference>
<dbReference type="InterPro" id="IPR036736">
    <property type="entry name" value="ACP-like_sf"/>
</dbReference>
<dbReference type="PANTHER" id="PTHR45398:SF1">
    <property type="entry name" value="ENZYME, PUTATIVE (JCVI)-RELATED"/>
    <property type="match status" value="1"/>
</dbReference>
<name>A0ABR7S0U7_AQUAC</name>
<dbReference type="RefSeq" id="WP_223123194.1">
    <property type="nucleotide sequence ID" value="NZ_LZEU01000001.1"/>
</dbReference>
<evidence type="ECO:0000256" key="1">
    <source>
        <dbReference type="ARBA" id="ARBA00001957"/>
    </source>
</evidence>
<comment type="caution">
    <text evidence="5">The sequence shown here is derived from an EMBL/GenBank/DDBJ whole genome shotgun (WGS) entry which is preliminary data.</text>
</comment>